<gene>
    <name evidence="2" type="ORF">CWS31_003485</name>
</gene>
<sequence length="344" mass="37994">MNLEQTLLAISNPNDDELTIKGIEAAKANWSEFYPELERLIDQFIADDTSLTDEQEAIVFFGTLLIAELKYTPALEKCLQLFARSDSYLTPIEAIFGDALTELTSTLFYNVADGNTQALSDYIVDDHQAMYCKAAAIEAVFAQYEAGDIEKADLTEYVSRWLNSFLAVPSSNNRFLISALADYCIQYQLDDFKGKFVTLCDNNESDNNQGDNNGSDKNAGDKDLFDEDRFKQSEVIAWTKDNSPKLIESGLVQGNFNVIDTLKAWIENGTADTEFGISGNGNLDTGNIDDFDALTGKGGLFDSILYDENTILENSVPVSSLVTAGRNDPCPCGSGKKYKKCCLR</sequence>
<organism evidence="2 3">
    <name type="scientific">Colwellia echini</name>
    <dbReference type="NCBI Taxonomy" id="1982103"/>
    <lineage>
        <taxon>Bacteria</taxon>
        <taxon>Pseudomonadati</taxon>
        <taxon>Pseudomonadota</taxon>
        <taxon>Gammaproteobacteria</taxon>
        <taxon>Alteromonadales</taxon>
        <taxon>Colwelliaceae</taxon>
        <taxon>Colwellia</taxon>
    </lineage>
</organism>
<dbReference type="InterPro" id="IPR010602">
    <property type="entry name" value="DUF1186"/>
</dbReference>
<reference evidence="2 3" key="1">
    <citation type="submission" date="2019-08" db="EMBL/GenBank/DDBJ databases">
        <title>Microbe sample from Colwellia echini.</title>
        <authorList>
            <person name="Christiansen L."/>
            <person name="Pathiraja D."/>
            <person name="Schultz-Johansen M."/>
            <person name="Choi I.-G."/>
            <person name="Stougaard P."/>
        </authorList>
    </citation>
    <scope>NUCLEOTIDE SEQUENCE [LARGE SCALE GENOMIC DNA]</scope>
    <source>
        <strain evidence="2 3">A3</strain>
    </source>
</reference>
<dbReference type="Gene3D" id="3.10.450.50">
    <property type="match status" value="1"/>
</dbReference>
<dbReference type="Proteomes" id="UP000815846">
    <property type="component" value="Unassembled WGS sequence"/>
</dbReference>
<accession>A0ABY3N057</accession>
<feature type="region of interest" description="Disordered" evidence="1">
    <location>
        <begin position="204"/>
        <end position="223"/>
    </location>
</feature>
<dbReference type="Pfam" id="PF06685">
    <property type="entry name" value="DUF1186"/>
    <property type="match status" value="1"/>
</dbReference>
<dbReference type="SUPFAM" id="SSF103642">
    <property type="entry name" value="Sec-C motif"/>
    <property type="match status" value="1"/>
</dbReference>
<keyword evidence="3" id="KW-1185">Reference proteome</keyword>
<proteinExistence type="predicted"/>
<dbReference type="RefSeq" id="WP_101344481.1">
    <property type="nucleotide sequence ID" value="NZ_PJAI02000002.1"/>
</dbReference>
<evidence type="ECO:0000313" key="2">
    <source>
        <dbReference type="EMBL" id="TYK66858.1"/>
    </source>
</evidence>
<evidence type="ECO:0000313" key="3">
    <source>
        <dbReference type="Proteomes" id="UP000815846"/>
    </source>
</evidence>
<protein>
    <submittedName>
        <fullName evidence="2">DUF1186 domain-containing protein</fullName>
    </submittedName>
</protein>
<dbReference type="InterPro" id="IPR004027">
    <property type="entry name" value="SEC_C_motif"/>
</dbReference>
<dbReference type="EMBL" id="PJAI02000002">
    <property type="protein sequence ID" value="TYK66858.1"/>
    <property type="molecule type" value="Genomic_DNA"/>
</dbReference>
<name>A0ABY3N057_9GAMM</name>
<evidence type="ECO:0000256" key="1">
    <source>
        <dbReference type="SAM" id="MobiDB-lite"/>
    </source>
</evidence>
<comment type="caution">
    <text evidence="2">The sequence shown here is derived from an EMBL/GenBank/DDBJ whole genome shotgun (WGS) entry which is preliminary data.</text>
</comment>
<feature type="compositionally biased region" description="Low complexity" evidence="1">
    <location>
        <begin position="204"/>
        <end position="217"/>
    </location>
</feature>
<dbReference type="Pfam" id="PF02810">
    <property type="entry name" value="SEC-C"/>
    <property type="match status" value="1"/>
</dbReference>